<organism evidence="2 3">
    <name type="scientific">Pleurodeles waltl</name>
    <name type="common">Iberian ribbed newt</name>
    <dbReference type="NCBI Taxonomy" id="8319"/>
    <lineage>
        <taxon>Eukaryota</taxon>
        <taxon>Metazoa</taxon>
        <taxon>Chordata</taxon>
        <taxon>Craniata</taxon>
        <taxon>Vertebrata</taxon>
        <taxon>Euteleostomi</taxon>
        <taxon>Amphibia</taxon>
        <taxon>Batrachia</taxon>
        <taxon>Caudata</taxon>
        <taxon>Salamandroidea</taxon>
        <taxon>Salamandridae</taxon>
        <taxon>Pleurodelinae</taxon>
        <taxon>Pleurodeles</taxon>
    </lineage>
</organism>
<gene>
    <name evidence="2" type="ORF">NDU88_008170</name>
</gene>
<feature type="region of interest" description="Disordered" evidence="1">
    <location>
        <begin position="1"/>
        <end position="35"/>
    </location>
</feature>
<dbReference type="Proteomes" id="UP001066276">
    <property type="component" value="Chromosome 9"/>
</dbReference>
<proteinExistence type="predicted"/>
<sequence length="93" mass="9582">MAEAAQKRDMHINAEPYQAPPSTYTQGGDTNSSKSCACSAGALEPCLSDPTNAPPCLVPSSTEPGSPQKHGVLVTMVDTSALTRPKGLCKAAH</sequence>
<evidence type="ECO:0000313" key="2">
    <source>
        <dbReference type="EMBL" id="KAJ1110824.1"/>
    </source>
</evidence>
<evidence type="ECO:0000256" key="1">
    <source>
        <dbReference type="SAM" id="MobiDB-lite"/>
    </source>
</evidence>
<protein>
    <submittedName>
        <fullName evidence="2">Uncharacterized protein</fullName>
    </submittedName>
</protein>
<feature type="region of interest" description="Disordered" evidence="1">
    <location>
        <begin position="51"/>
        <end position="70"/>
    </location>
</feature>
<dbReference type="EMBL" id="JANPWB010000013">
    <property type="protein sequence ID" value="KAJ1110824.1"/>
    <property type="molecule type" value="Genomic_DNA"/>
</dbReference>
<feature type="compositionally biased region" description="Basic and acidic residues" evidence="1">
    <location>
        <begin position="1"/>
        <end position="12"/>
    </location>
</feature>
<dbReference type="AlphaFoldDB" id="A0AAV7N814"/>
<accession>A0AAV7N814</accession>
<comment type="caution">
    <text evidence="2">The sequence shown here is derived from an EMBL/GenBank/DDBJ whole genome shotgun (WGS) entry which is preliminary data.</text>
</comment>
<evidence type="ECO:0000313" key="3">
    <source>
        <dbReference type="Proteomes" id="UP001066276"/>
    </source>
</evidence>
<keyword evidence="3" id="KW-1185">Reference proteome</keyword>
<reference evidence="2" key="1">
    <citation type="journal article" date="2022" name="bioRxiv">
        <title>Sequencing and chromosome-scale assembly of the giantPleurodeles waltlgenome.</title>
        <authorList>
            <person name="Brown T."/>
            <person name="Elewa A."/>
            <person name="Iarovenko S."/>
            <person name="Subramanian E."/>
            <person name="Araus A.J."/>
            <person name="Petzold A."/>
            <person name="Susuki M."/>
            <person name="Suzuki K.-i.T."/>
            <person name="Hayashi T."/>
            <person name="Toyoda A."/>
            <person name="Oliveira C."/>
            <person name="Osipova E."/>
            <person name="Leigh N.D."/>
            <person name="Simon A."/>
            <person name="Yun M.H."/>
        </authorList>
    </citation>
    <scope>NUCLEOTIDE SEQUENCE</scope>
    <source>
        <strain evidence="2">20211129_DDA</strain>
        <tissue evidence="2">Liver</tissue>
    </source>
</reference>
<name>A0AAV7N814_PLEWA</name>
<feature type="compositionally biased region" description="Polar residues" evidence="1">
    <location>
        <begin position="20"/>
        <end position="35"/>
    </location>
</feature>